<evidence type="ECO:0000259" key="1">
    <source>
        <dbReference type="PROSITE" id="PS50994"/>
    </source>
</evidence>
<accession>A0A9W6X685</accession>
<name>A0A9W6X685_9STRA</name>
<dbReference type="Gene3D" id="3.30.420.10">
    <property type="entry name" value="Ribonuclease H-like superfamily/Ribonuclease H"/>
    <property type="match status" value="1"/>
</dbReference>
<dbReference type="InterPro" id="IPR050951">
    <property type="entry name" value="Retrovirus_Pol_polyprotein"/>
</dbReference>
<reference evidence="2" key="1">
    <citation type="submission" date="2023-04" db="EMBL/GenBank/DDBJ databases">
        <title>Phytophthora fragariaefolia NBRC 109709.</title>
        <authorList>
            <person name="Ichikawa N."/>
            <person name="Sato H."/>
            <person name="Tonouchi N."/>
        </authorList>
    </citation>
    <scope>NUCLEOTIDE SEQUENCE</scope>
    <source>
        <strain evidence="2">NBRC 109709</strain>
    </source>
</reference>
<dbReference type="PANTHER" id="PTHR37984:SF5">
    <property type="entry name" value="PROTEIN NYNRIN-LIKE"/>
    <property type="match status" value="1"/>
</dbReference>
<keyword evidence="3" id="KW-1185">Reference proteome</keyword>
<proteinExistence type="predicted"/>
<dbReference type="InterPro" id="IPR041588">
    <property type="entry name" value="Integrase_H2C2"/>
</dbReference>
<dbReference type="InterPro" id="IPR001584">
    <property type="entry name" value="Integrase_cat-core"/>
</dbReference>
<dbReference type="Gene3D" id="1.10.340.70">
    <property type="match status" value="1"/>
</dbReference>
<dbReference type="EMBL" id="BSXT01000684">
    <property type="protein sequence ID" value="GMF32353.1"/>
    <property type="molecule type" value="Genomic_DNA"/>
</dbReference>
<dbReference type="OrthoDB" id="78677at2759"/>
<dbReference type="PANTHER" id="PTHR37984">
    <property type="entry name" value="PROTEIN CBG26694"/>
    <property type="match status" value="1"/>
</dbReference>
<dbReference type="Pfam" id="PF00665">
    <property type="entry name" value="rve"/>
    <property type="match status" value="1"/>
</dbReference>
<organism evidence="2 3">
    <name type="scientific">Phytophthora fragariaefolia</name>
    <dbReference type="NCBI Taxonomy" id="1490495"/>
    <lineage>
        <taxon>Eukaryota</taxon>
        <taxon>Sar</taxon>
        <taxon>Stramenopiles</taxon>
        <taxon>Oomycota</taxon>
        <taxon>Peronosporomycetes</taxon>
        <taxon>Peronosporales</taxon>
        <taxon>Peronosporaceae</taxon>
        <taxon>Phytophthora</taxon>
    </lineage>
</organism>
<feature type="domain" description="Integrase catalytic" evidence="1">
    <location>
        <begin position="192"/>
        <end position="352"/>
    </location>
</feature>
<evidence type="ECO:0000313" key="2">
    <source>
        <dbReference type="EMBL" id="GMF32353.1"/>
    </source>
</evidence>
<dbReference type="GO" id="GO:0015074">
    <property type="term" value="P:DNA integration"/>
    <property type="evidence" value="ECO:0007669"/>
    <property type="project" value="InterPro"/>
</dbReference>
<dbReference type="PROSITE" id="PS50994">
    <property type="entry name" value="INTEGRASE"/>
    <property type="match status" value="1"/>
</dbReference>
<gene>
    <name evidence="2" type="ORF">Pfra01_000768300</name>
</gene>
<dbReference type="SUPFAM" id="SSF53098">
    <property type="entry name" value="Ribonuclease H-like"/>
    <property type="match status" value="1"/>
</dbReference>
<dbReference type="InterPro" id="IPR012337">
    <property type="entry name" value="RNaseH-like_sf"/>
</dbReference>
<dbReference type="AlphaFoldDB" id="A0A9W6X685"/>
<dbReference type="GO" id="GO:0003676">
    <property type="term" value="F:nucleic acid binding"/>
    <property type="evidence" value="ECO:0007669"/>
    <property type="project" value="InterPro"/>
</dbReference>
<dbReference type="InterPro" id="IPR036397">
    <property type="entry name" value="RNaseH_sf"/>
</dbReference>
<dbReference type="Pfam" id="PF17921">
    <property type="entry name" value="Integrase_H2C2"/>
    <property type="match status" value="1"/>
</dbReference>
<comment type="caution">
    <text evidence="2">The sequence shown here is derived from an EMBL/GenBank/DDBJ whole genome shotgun (WGS) entry which is preliminary data.</text>
</comment>
<evidence type="ECO:0000313" key="3">
    <source>
        <dbReference type="Proteomes" id="UP001165121"/>
    </source>
</evidence>
<sequence length="397" mass="43411">MLCGTFSGGAKYWAIVVKDAFAIVETCKRAEYLVRLSSAVSKSSCFHVWADLLSRWGSPFTTVATIRLESLRSSPQLDESFAWPTFEHVKVAQALAAAPEGILPDSDNEFRDTAGRIWLAAEATELCLRTCLIGHFRAAGHRTADVTFKAIAKNVFWPDLVADVKHFVARCMRCGSVSSGPPMPRPLGEALHAEKPNEIHWDYVSMGSATSGDEYVLVVKDDASHYVWLIPTVAATADLTIDALLDWFAAFGICRAWVSDQGTHFKNLVIAALQWALGAHHHLQTPRCPWANGIVEVVMRDVLRCVRSLGSEWRLPEAERPKVLKIVQLVLNQSPSVSLGGVAPVTAMTGLQAMNSLDPVVSPVDIEPISLEELRAIRGTNFEKVQIALEALTSASP</sequence>
<dbReference type="Proteomes" id="UP001165121">
    <property type="component" value="Unassembled WGS sequence"/>
</dbReference>
<protein>
    <submittedName>
        <fullName evidence="2">Unnamed protein product</fullName>
    </submittedName>
</protein>